<evidence type="ECO:0000313" key="2">
    <source>
        <dbReference type="EMBL" id="MFB9519725.1"/>
    </source>
</evidence>
<evidence type="ECO:0000256" key="1">
    <source>
        <dbReference type="SAM" id="Phobius"/>
    </source>
</evidence>
<feature type="transmembrane region" description="Helical" evidence="1">
    <location>
        <begin position="17"/>
        <end position="37"/>
    </location>
</feature>
<dbReference type="EMBL" id="JBHMCR010000004">
    <property type="protein sequence ID" value="MFB9519725.1"/>
    <property type="molecule type" value="Genomic_DNA"/>
</dbReference>
<evidence type="ECO:0000313" key="3">
    <source>
        <dbReference type="Proteomes" id="UP001589718"/>
    </source>
</evidence>
<sequence>MSPEPEYRQWLHGQLRMAVWIAGALAACGLVGLFLSALGVPDAVTWPAAAGAAVGGGWAADRWRRRREERG</sequence>
<comment type="caution">
    <text evidence="2">The sequence shown here is derived from an EMBL/GenBank/DDBJ whole genome shotgun (WGS) entry which is preliminary data.</text>
</comment>
<name>A0ABV5P953_STRCM</name>
<reference evidence="2 3" key="1">
    <citation type="submission" date="2024-09" db="EMBL/GenBank/DDBJ databases">
        <authorList>
            <person name="Sun Q."/>
            <person name="Mori K."/>
        </authorList>
    </citation>
    <scope>NUCLEOTIDE SEQUENCE [LARGE SCALE GENOMIC DNA]</scope>
    <source>
        <strain evidence="2 3">JCM 4362</strain>
    </source>
</reference>
<proteinExistence type="predicted"/>
<feature type="transmembrane region" description="Helical" evidence="1">
    <location>
        <begin position="43"/>
        <end position="60"/>
    </location>
</feature>
<accession>A0ABV5P953</accession>
<organism evidence="2 3">
    <name type="scientific">Streptomyces cremeus</name>
    <dbReference type="NCBI Taxonomy" id="66881"/>
    <lineage>
        <taxon>Bacteria</taxon>
        <taxon>Bacillati</taxon>
        <taxon>Actinomycetota</taxon>
        <taxon>Actinomycetes</taxon>
        <taxon>Kitasatosporales</taxon>
        <taxon>Streptomycetaceae</taxon>
        <taxon>Streptomyces</taxon>
    </lineage>
</organism>
<protein>
    <recommendedName>
        <fullName evidence="4">DUF2530 domain-containing protein</fullName>
    </recommendedName>
</protein>
<keyword evidence="1" id="KW-0812">Transmembrane</keyword>
<keyword evidence="3" id="KW-1185">Reference proteome</keyword>
<keyword evidence="1" id="KW-1133">Transmembrane helix</keyword>
<evidence type="ECO:0008006" key="4">
    <source>
        <dbReference type="Google" id="ProtNLM"/>
    </source>
</evidence>
<keyword evidence="1" id="KW-0472">Membrane</keyword>
<gene>
    <name evidence="2" type="ORF">ACFFTU_07190</name>
</gene>
<dbReference type="Proteomes" id="UP001589718">
    <property type="component" value="Unassembled WGS sequence"/>
</dbReference>
<dbReference type="RefSeq" id="WP_345221415.1">
    <property type="nucleotide sequence ID" value="NZ_BAAAXE010000013.1"/>
</dbReference>